<proteinExistence type="inferred from homology"/>
<gene>
    <name evidence="10" type="ORF">ACFHYQ_02165</name>
</gene>
<keyword evidence="5" id="KW-0663">Pyridoxal phosphate</keyword>
<dbReference type="Pfam" id="PF00266">
    <property type="entry name" value="Aminotran_5"/>
    <property type="match status" value="1"/>
</dbReference>
<accession>A0ABV6TY11</accession>
<reference evidence="10 11" key="1">
    <citation type="submission" date="2024-09" db="EMBL/GenBank/DDBJ databases">
        <authorList>
            <person name="Sun Q."/>
            <person name="Mori K."/>
        </authorList>
    </citation>
    <scope>NUCLEOTIDE SEQUENCE [LARGE SCALE GENOMIC DNA]</scope>
    <source>
        <strain evidence="10 11">TBRC 1851</strain>
    </source>
</reference>
<dbReference type="Proteomes" id="UP001589870">
    <property type="component" value="Unassembled WGS sequence"/>
</dbReference>
<comment type="cofactor">
    <cofactor evidence="1">
        <name>pyridoxal 5'-phosphate</name>
        <dbReference type="ChEBI" id="CHEBI:597326"/>
    </cofactor>
</comment>
<comment type="similarity">
    <text evidence="2">Belongs to the class-V pyridoxal-phosphate-dependent aminotransferase family. NifS/IscS subfamily.</text>
</comment>
<evidence type="ECO:0000256" key="1">
    <source>
        <dbReference type="ARBA" id="ARBA00001933"/>
    </source>
</evidence>
<dbReference type="PIRSF" id="PIRSF005572">
    <property type="entry name" value="NifS"/>
    <property type="match status" value="1"/>
</dbReference>
<dbReference type="Gene3D" id="3.40.640.10">
    <property type="entry name" value="Type I PLP-dependent aspartate aminotransferase-like (Major domain)"/>
    <property type="match status" value="1"/>
</dbReference>
<evidence type="ECO:0000313" key="10">
    <source>
        <dbReference type="EMBL" id="MFC0861095.1"/>
    </source>
</evidence>
<dbReference type="PANTHER" id="PTHR11601">
    <property type="entry name" value="CYSTEINE DESULFURYLASE FAMILY MEMBER"/>
    <property type="match status" value="1"/>
</dbReference>
<dbReference type="RefSeq" id="WP_394299331.1">
    <property type="nucleotide sequence ID" value="NZ_JBHMQT010000003.1"/>
</dbReference>
<evidence type="ECO:0000256" key="4">
    <source>
        <dbReference type="ARBA" id="ARBA00022723"/>
    </source>
</evidence>
<evidence type="ECO:0000256" key="3">
    <source>
        <dbReference type="ARBA" id="ARBA00022679"/>
    </source>
</evidence>
<dbReference type="Gene3D" id="3.90.1150.10">
    <property type="entry name" value="Aspartate Aminotransferase, domain 1"/>
    <property type="match status" value="1"/>
</dbReference>
<dbReference type="EMBL" id="JBHMQT010000003">
    <property type="protein sequence ID" value="MFC0861095.1"/>
    <property type="molecule type" value="Genomic_DNA"/>
</dbReference>
<comment type="caution">
    <text evidence="10">The sequence shown here is derived from an EMBL/GenBank/DDBJ whole genome shotgun (WGS) entry which is preliminary data.</text>
</comment>
<keyword evidence="6" id="KW-0408">Iron</keyword>
<evidence type="ECO:0000256" key="2">
    <source>
        <dbReference type="ARBA" id="ARBA00006490"/>
    </source>
</evidence>
<keyword evidence="4" id="KW-0479">Metal-binding</keyword>
<dbReference type="InterPro" id="IPR015422">
    <property type="entry name" value="PyrdxlP-dep_Trfase_small"/>
</dbReference>
<dbReference type="InterPro" id="IPR015421">
    <property type="entry name" value="PyrdxlP-dep_Trfase_major"/>
</dbReference>
<evidence type="ECO:0000259" key="9">
    <source>
        <dbReference type="Pfam" id="PF00266"/>
    </source>
</evidence>
<name>A0ABV6TY11_9ACTN</name>
<protein>
    <submittedName>
        <fullName evidence="10">Cysteine desulfurase family protein</fullName>
    </submittedName>
</protein>
<keyword evidence="11" id="KW-1185">Reference proteome</keyword>
<organism evidence="10 11">
    <name type="scientific">Sphaerimonospora cavernae</name>
    <dbReference type="NCBI Taxonomy" id="1740611"/>
    <lineage>
        <taxon>Bacteria</taxon>
        <taxon>Bacillati</taxon>
        <taxon>Actinomycetota</taxon>
        <taxon>Actinomycetes</taxon>
        <taxon>Streptosporangiales</taxon>
        <taxon>Streptosporangiaceae</taxon>
        <taxon>Sphaerimonospora</taxon>
    </lineage>
</organism>
<evidence type="ECO:0000256" key="6">
    <source>
        <dbReference type="ARBA" id="ARBA00023004"/>
    </source>
</evidence>
<evidence type="ECO:0000256" key="7">
    <source>
        <dbReference type="ARBA" id="ARBA00023014"/>
    </source>
</evidence>
<comment type="catalytic activity">
    <reaction evidence="8">
        <text>(sulfur carrier)-H + L-cysteine = (sulfur carrier)-SH + L-alanine</text>
        <dbReference type="Rhea" id="RHEA:43892"/>
        <dbReference type="Rhea" id="RHEA-COMP:14737"/>
        <dbReference type="Rhea" id="RHEA-COMP:14739"/>
        <dbReference type="ChEBI" id="CHEBI:29917"/>
        <dbReference type="ChEBI" id="CHEBI:35235"/>
        <dbReference type="ChEBI" id="CHEBI:57972"/>
        <dbReference type="ChEBI" id="CHEBI:64428"/>
        <dbReference type="EC" id="2.8.1.7"/>
    </reaction>
</comment>
<sequence>MPYLDAASTEPLHPAARDALLAAIDAGWADPARLYGTARRAQMLLEQARTEVAEVLGARPDEVSFTSSGTQAVHLGVLGALRGRQRAGRHLVTGAVEHSSVLHAAEVHEHDGGTVEAVGVDRTGRVEAAAFAEAVSRPGTALACLQTANHEVGTLQPIAEAAEACLTAGVPLLVDAAQSAGRLPIPGGWSVLAASAHKWGGPAGVGVLAIRKGTRWRSPYPQDERERRRVPGFENVPAIVAAAAALRARVVEEAAEGPRLSALVDRIRAEVPRLVPDVEVIGDPVRRLPHVVTFSCLYVEGEALLTELDRAGFAVSSGSSCTASTLRPSHVLEAMGVLTHGNVRVSLPRGVTDDDIDRFLGVLPDVVRRIRSSLGVQ</sequence>
<dbReference type="InterPro" id="IPR016454">
    <property type="entry name" value="Cysteine_dSase"/>
</dbReference>
<keyword evidence="7" id="KW-0411">Iron-sulfur</keyword>
<evidence type="ECO:0000256" key="8">
    <source>
        <dbReference type="ARBA" id="ARBA00050776"/>
    </source>
</evidence>
<dbReference type="InterPro" id="IPR015424">
    <property type="entry name" value="PyrdxlP-dep_Trfase"/>
</dbReference>
<dbReference type="InterPro" id="IPR000192">
    <property type="entry name" value="Aminotrans_V_dom"/>
</dbReference>
<evidence type="ECO:0000313" key="11">
    <source>
        <dbReference type="Proteomes" id="UP001589870"/>
    </source>
</evidence>
<dbReference type="SUPFAM" id="SSF53383">
    <property type="entry name" value="PLP-dependent transferases"/>
    <property type="match status" value="1"/>
</dbReference>
<dbReference type="PANTHER" id="PTHR11601:SF34">
    <property type="entry name" value="CYSTEINE DESULFURASE"/>
    <property type="match status" value="1"/>
</dbReference>
<evidence type="ECO:0000256" key="5">
    <source>
        <dbReference type="ARBA" id="ARBA00022898"/>
    </source>
</evidence>
<keyword evidence="3" id="KW-0808">Transferase</keyword>
<feature type="domain" description="Aminotransferase class V" evidence="9">
    <location>
        <begin position="3"/>
        <end position="359"/>
    </location>
</feature>